<dbReference type="Gene3D" id="2.60.40.10">
    <property type="entry name" value="Immunoglobulins"/>
    <property type="match status" value="1"/>
</dbReference>
<gene>
    <name evidence="2" type="ORF">FGM00_05195</name>
</gene>
<dbReference type="InterPro" id="IPR013783">
    <property type="entry name" value="Ig-like_fold"/>
</dbReference>
<keyword evidence="1" id="KW-0732">Signal</keyword>
<feature type="chain" id="PRO_5022765028" description="Cadherin domain-containing protein" evidence="1">
    <location>
        <begin position="21"/>
        <end position="463"/>
    </location>
</feature>
<dbReference type="PROSITE" id="PS51257">
    <property type="entry name" value="PROKAR_LIPOPROTEIN"/>
    <property type="match status" value="1"/>
</dbReference>
<protein>
    <recommendedName>
        <fullName evidence="4">Cadherin domain-containing protein</fullName>
    </recommendedName>
</protein>
<accession>A0A5B7SSA5</accession>
<evidence type="ECO:0008006" key="4">
    <source>
        <dbReference type="Google" id="ProtNLM"/>
    </source>
</evidence>
<name>A0A5B7SSA5_9FLAO</name>
<evidence type="ECO:0000313" key="3">
    <source>
        <dbReference type="Proteomes" id="UP000310017"/>
    </source>
</evidence>
<organism evidence="2 3">
    <name type="scientific">Aggregatimonas sangjinii</name>
    <dbReference type="NCBI Taxonomy" id="2583587"/>
    <lineage>
        <taxon>Bacteria</taxon>
        <taxon>Pseudomonadati</taxon>
        <taxon>Bacteroidota</taxon>
        <taxon>Flavobacteriia</taxon>
        <taxon>Flavobacteriales</taxon>
        <taxon>Flavobacteriaceae</taxon>
        <taxon>Aggregatimonas</taxon>
    </lineage>
</organism>
<proteinExistence type="predicted"/>
<evidence type="ECO:0000313" key="2">
    <source>
        <dbReference type="EMBL" id="QCW99533.1"/>
    </source>
</evidence>
<dbReference type="KEGG" id="asag:FGM00_05195"/>
<feature type="signal peptide" evidence="1">
    <location>
        <begin position="1"/>
        <end position="20"/>
    </location>
</feature>
<dbReference type="RefSeq" id="WP_138851886.1">
    <property type="nucleotide sequence ID" value="NZ_CP040710.1"/>
</dbReference>
<dbReference type="EMBL" id="CP040710">
    <property type="protein sequence ID" value="QCW99533.1"/>
    <property type="molecule type" value="Genomic_DNA"/>
</dbReference>
<evidence type="ECO:0000256" key="1">
    <source>
        <dbReference type="SAM" id="SignalP"/>
    </source>
</evidence>
<sequence length="463" mass="50293">MKTFKPILSLLMVISTLFFGCENDDDTNTVDSVPEFTSLVGSVSSLPGLTLVFEGTITDPAGIKTINFKYEPWFLDKTIVRDSVTTTYDLSYQFKVPEDEAENSVHTIPLTVTNTGGETTTQEVTVTLDLDVTAPSIQISQPIDGATVAIGDDDEIIFDINVTDESLSELKIESSILNETLAISGASYNYTNSLDISSPDNYVFTITATDMTGNTTTQTLSVNVVDELKFLNMYLVDTNDVAVFDSVLGGYPYAGTGSSVEDEEGFVFSFRYYAEADDTAVFFIAQRASFEPFAFGDDPESEGQLAVGSDASVPPITLPASGYYDIAIDLRDLSYSTTLLDTPTPPVMDADFTGVYMTGTGLIVNGTEINAYNPATSAPLEVDPNNPQRYTGTVEFNADNGSFIFVGNQANYNVFWRVNNGPIPTTDAIVPQGGTECLFDTNYPDSYRLTVDLFLNTFTITKI</sequence>
<keyword evidence="3" id="KW-1185">Reference proteome</keyword>
<dbReference type="Proteomes" id="UP000310017">
    <property type="component" value="Chromosome"/>
</dbReference>
<reference evidence="2 3" key="1">
    <citation type="submission" date="2019-05" db="EMBL/GenBank/DDBJ databases">
        <title>Genome sequencing of F202Z8.</title>
        <authorList>
            <person name="Kwon Y.M."/>
        </authorList>
    </citation>
    <scope>NUCLEOTIDE SEQUENCE [LARGE SCALE GENOMIC DNA]</scope>
    <source>
        <strain evidence="2 3">F202Z8</strain>
    </source>
</reference>
<dbReference type="OrthoDB" id="1037481at2"/>
<dbReference type="AlphaFoldDB" id="A0A5B7SSA5"/>